<dbReference type="EMBL" id="UZAI01001974">
    <property type="protein sequence ID" value="VDO67090.1"/>
    <property type="molecule type" value="Genomic_DNA"/>
</dbReference>
<reference evidence="1 2" key="1">
    <citation type="submission" date="2018-11" db="EMBL/GenBank/DDBJ databases">
        <authorList>
            <consortium name="Pathogen Informatics"/>
        </authorList>
    </citation>
    <scope>NUCLEOTIDE SEQUENCE [LARGE SCALE GENOMIC DNA]</scope>
    <source>
        <strain evidence="1 2">Zambia</strain>
    </source>
</reference>
<dbReference type="AlphaFoldDB" id="A0A183LPB6"/>
<name>A0A183LPB6_9TREM</name>
<proteinExistence type="predicted"/>
<accession>A0A183LPB6</accession>
<evidence type="ECO:0000313" key="1">
    <source>
        <dbReference type="EMBL" id="VDO67090.1"/>
    </source>
</evidence>
<evidence type="ECO:0000313" key="2">
    <source>
        <dbReference type="Proteomes" id="UP000277204"/>
    </source>
</evidence>
<keyword evidence="2" id="KW-1185">Reference proteome</keyword>
<sequence length="91" mass="10316">MTPENPREAKYQKAISGPSRGLFAGDLVASKGYRDRARIQAWLQKVTEFARSYNQSVRIKMEDNIAVISTVKQKHIKTSTGTIGYNNNCFY</sequence>
<dbReference type="Proteomes" id="UP000277204">
    <property type="component" value="Unassembled WGS sequence"/>
</dbReference>
<protein>
    <submittedName>
        <fullName evidence="1">Uncharacterized protein</fullName>
    </submittedName>
</protein>
<organism evidence="1 2">
    <name type="scientific">Schistosoma margrebowiei</name>
    <dbReference type="NCBI Taxonomy" id="48269"/>
    <lineage>
        <taxon>Eukaryota</taxon>
        <taxon>Metazoa</taxon>
        <taxon>Spiralia</taxon>
        <taxon>Lophotrochozoa</taxon>
        <taxon>Platyhelminthes</taxon>
        <taxon>Trematoda</taxon>
        <taxon>Digenea</taxon>
        <taxon>Strigeidida</taxon>
        <taxon>Schistosomatoidea</taxon>
        <taxon>Schistosomatidae</taxon>
        <taxon>Schistosoma</taxon>
    </lineage>
</organism>
<gene>
    <name evidence="1" type="ORF">SMRZ_LOCUS5641</name>
</gene>